<dbReference type="Pfam" id="PF02826">
    <property type="entry name" value="2-Hacid_dh_C"/>
    <property type="match status" value="1"/>
</dbReference>
<dbReference type="CDD" id="cd05301">
    <property type="entry name" value="GDH"/>
    <property type="match status" value="1"/>
</dbReference>
<dbReference type="GO" id="GO:0051287">
    <property type="term" value="F:NAD binding"/>
    <property type="evidence" value="ECO:0007669"/>
    <property type="project" value="InterPro"/>
</dbReference>
<dbReference type="PROSITE" id="PS00670">
    <property type="entry name" value="D_2_HYDROXYACID_DH_2"/>
    <property type="match status" value="1"/>
</dbReference>
<reference evidence="7 8" key="2">
    <citation type="submission" date="2019-01" db="EMBL/GenBank/DDBJ databases">
        <title>Tautonia sociabilis, a novel thermotolerant planctomycete of Isosphaeraceae family, isolated from a 4000 m deep subterranean habitat.</title>
        <authorList>
            <person name="Kovaleva O.L."/>
            <person name="Elcheninov A.G."/>
            <person name="Van Heerden E."/>
            <person name="Toshchakov S.V."/>
            <person name="Novikov A."/>
            <person name="Bonch-Osmolovskaya E.A."/>
            <person name="Kublanov I.V."/>
        </authorList>
    </citation>
    <scope>NUCLEOTIDE SEQUENCE [LARGE SCALE GENOMIC DNA]</scope>
    <source>
        <strain evidence="7 8">GM2012</strain>
    </source>
</reference>
<gene>
    <name evidence="7" type="ORF">TsocGM_22295</name>
</gene>
<evidence type="ECO:0000259" key="5">
    <source>
        <dbReference type="Pfam" id="PF00389"/>
    </source>
</evidence>
<evidence type="ECO:0000313" key="8">
    <source>
        <dbReference type="Proteomes" id="UP000280296"/>
    </source>
</evidence>
<dbReference type="GO" id="GO:0016618">
    <property type="term" value="F:hydroxypyruvate reductase [NAD(P)H] activity"/>
    <property type="evidence" value="ECO:0007669"/>
    <property type="project" value="TreeGrafter"/>
</dbReference>
<dbReference type="Gene3D" id="3.40.50.720">
    <property type="entry name" value="NAD(P)-binding Rossmann-like Domain"/>
    <property type="match status" value="2"/>
</dbReference>
<evidence type="ECO:0000256" key="1">
    <source>
        <dbReference type="ARBA" id="ARBA00005854"/>
    </source>
</evidence>
<keyword evidence="3" id="KW-0520">NAD</keyword>
<evidence type="ECO:0000313" key="7">
    <source>
        <dbReference type="EMBL" id="RUL83386.1"/>
    </source>
</evidence>
<dbReference type="SUPFAM" id="SSF52283">
    <property type="entry name" value="Formate/glycerate dehydrogenase catalytic domain-like"/>
    <property type="match status" value="1"/>
</dbReference>
<dbReference type="InterPro" id="IPR006139">
    <property type="entry name" value="D-isomer_2_OHA_DH_cat_dom"/>
</dbReference>
<dbReference type="SUPFAM" id="SSF51735">
    <property type="entry name" value="NAD(P)-binding Rossmann-fold domains"/>
    <property type="match status" value="1"/>
</dbReference>
<dbReference type="InterPro" id="IPR036291">
    <property type="entry name" value="NAD(P)-bd_dom_sf"/>
</dbReference>
<keyword evidence="8" id="KW-1185">Reference proteome</keyword>
<dbReference type="RefSeq" id="WP_126727670.1">
    <property type="nucleotide sequence ID" value="NZ_RYZH01000061.1"/>
</dbReference>
<evidence type="ECO:0000256" key="4">
    <source>
        <dbReference type="RuleBase" id="RU003719"/>
    </source>
</evidence>
<dbReference type="GO" id="GO:0030267">
    <property type="term" value="F:glyoxylate reductase (NADPH) activity"/>
    <property type="evidence" value="ECO:0007669"/>
    <property type="project" value="TreeGrafter"/>
</dbReference>
<comment type="similarity">
    <text evidence="1 4">Belongs to the D-isomer specific 2-hydroxyacid dehydrogenase family.</text>
</comment>
<protein>
    <submittedName>
        <fullName evidence="7">D-glycerate dehydrogenase</fullName>
    </submittedName>
</protein>
<dbReference type="PANTHER" id="PTHR10996">
    <property type="entry name" value="2-HYDROXYACID DEHYDROGENASE-RELATED"/>
    <property type="match status" value="1"/>
</dbReference>
<evidence type="ECO:0000256" key="2">
    <source>
        <dbReference type="ARBA" id="ARBA00023002"/>
    </source>
</evidence>
<dbReference type="AlphaFoldDB" id="A0A432ME15"/>
<name>A0A432ME15_9BACT</name>
<dbReference type="FunFam" id="3.40.50.720:FF:000203">
    <property type="entry name" value="D-3-phosphoglycerate dehydrogenase (SerA)"/>
    <property type="match status" value="1"/>
</dbReference>
<evidence type="ECO:0000256" key="3">
    <source>
        <dbReference type="ARBA" id="ARBA00023027"/>
    </source>
</evidence>
<dbReference type="GO" id="GO:0005829">
    <property type="term" value="C:cytosol"/>
    <property type="evidence" value="ECO:0007669"/>
    <property type="project" value="TreeGrafter"/>
</dbReference>
<feature type="domain" description="D-isomer specific 2-hydroxyacid dehydrogenase catalytic" evidence="5">
    <location>
        <begin position="5"/>
        <end position="318"/>
    </location>
</feature>
<dbReference type="PANTHER" id="PTHR10996:SF257">
    <property type="entry name" value="GLYOXYLATE REDUCTASE 1"/>
    <property type="match status" value="1"/>
</dbReference>
<dbReference type="Proteomes" id="UP000280296">
    <property type="component" value="Unassembled WGS sequence"/>
</dbReference>
<sequence length="329" mass="34711">MAGRVLITRPIPEPGPDLLRESGLDVEIPSEDRSLTREELLRSVRGRDGVLCLLTDQIDAEVLDAASGCKVVANMAVGYNNIDVAAATSRGILVTNTPGALTESTADLTWALILAVARRVVEGDEEMRTGRFPGWGPLHMLGGDVSGKTLGLVGPGRIALAVAERAVGFRMSILYAGNRPNPAFDAIGARLVDLDELLAESDFVSLHVPLTDRTRHLIDSRALAKMKPTAYLINTSRGPVVDERALVAALDSRRIAGAGLDVYEDEPRMAPGLAGCRNAVLLPHLGSATAGTRAAMSRQAAQNLLAALAGRRPPDLVNPSAWSGPKVAG</sequence>
<feature type="domain" description="D-isomer specific 2-hydroxyacid dehydrogenase NAD-binding" evidence="6">
    <location>
        <begin position="111"/>
        <end position="286"/>
    </location>
</feature>
<reference evidence="7 8" key="1">
    <citation type="submission" date="2018-12" db="EMBL/GenBank/DDBJ databases">
        <authorList>
            <person name="Toschakov S.V."/>
        </authorList>
    </citation>
    <scope>NUCLEOTIDE SEQUENCE [LARGE SCALE GENOMIC DNA]</scope>
    <source>
        <strain evidence="7 8">GM2012</strain>
    </source>
</reference>
<dbReference type="InterPro" id="IPR006140">
    <property type="entry name" value="D-isomer_DH_NAD-bd"/>
</dbReference>
<keyword evidence="2 4" id="KW-0560">Oxidoreductase</keyword>
<dbReference type="InterPro" id="IPR029753">
    <property type="entry name" value="D-isomer_DH_CS"/>
</dbReference>
<dbReference type="Pfam" id="PF00389">
    <property type="entry name" value="2-Hacid_dh"/>
    <property type="match status" value="1"/>
</dbReference>
<dbReference type="InterPro" id="IPR050223">
    <property type="entry name" value="D-isomer_2-hydroxyacid_DH"/>
</dbReference>
<organism evidence="7 8">
    <name type="scientific">Tautonia sociabilis</name>
    <dbReference type="NCBI Taxonomy" id="2080755"/>
    <lineage>
        <taxon>Bacteria</taxon>
        <taxon>Pseudomonadati</taxon>
        <taxon>Planctomycetota</taxon>
        <taxon>Planctomycetia</taxon>
        <taxon>Isosphaerales</taxon>
        <taxon>Isosphaeraceae</taxon>
        <taxon>Tautonia</taxon>
    </lineage>
</organism>
<dbReference type="EMBL" id="RYZH01000061">
    <property type="protein sequence ID" value="RUL83386.1"/>
    <property type="molecule type" value="Genomic_DNA"/>
</dbReference>
<dbReference type="PROSITE" id="PS00671">
    <property type="entry name" value="D_2_HYDROXYACID_DH_3"/>
    <property type="match status" value="1"/>
</dbReference>
<evidence type="ECO:0000259" key="6">
    <source>
        <dbReference type="Pfam" id="PF02826"/>
    </source>
</evidence>
<accession>A0A432ME15</accession>
<comment type="caution">
    <text evidence="7">The sequence shown here is derived from an EMBL/GenBank/DDBJ whole genome shotgun (WGS) entry which is preliminary data.</text>
</comment>
<dbReference type="OrthoDB" id="277029at2"/>
<proteinExistence type="inferred from homology"/>